<dbReference type="AlphaFoldDB" id="A0A1H9RAK3"/>
<keyword evidence="1" id="KW-0812">Transmembrane</keyword>
<protein>
    <submittedName>
        <fullName evidence="2">Uncharacterized protein</fullName>
    </submittedName>
</protein>
<dbReference type="RefSeq" id="WP_207645449.1">
    <property type="nucleotide sequence ID" value="NZ_FOGW01000008.1"/>
</dbReference>
<name>A0A1H9RAK3_9FIRM</name>
<feature type="transmembrane region" description="Helical" evidence="1">
    <location>
        <begin position="50"/>
        <end position="71"/>
    </location>
</feature>
<dbReference type="Proteomes" id="UP000182471">
    <property type="component" value="Unassembled WGS sequence"/>
</dbReference>
<keyword evidence="3" id="KW-1185">Reference proteome</keyword>
<evidence type="ECO:0000313" key="3">
    <source>
        <dbReference type="Proteomes" id="UP000182471"/>
    </source>
</evidence>
<reference evidence="3" key="1">
    <citation type="submission" date="2016-10" db="EMBL/GenBank/DDBJ databases">
        <authorList>
            <person name="Varghese N."/>
            <person name="Submissions S."/>
        </authorList>
    </citation>
    <scope>NUCLEOTIDE SEQUENCE [LARGE SCALE GENOMIC DNA]</scope>
    <source>
        <strain evidence="3">S1b</strain>
    </source>
</reference>
<evidence type="ECO:0000313" key="2">
    <source>
        <dbReference type="EMBL" id="SER69951.1"/>
    </source>
</evidence>
<organism evidence="2 3">
    <name type="scientific">Lachnobacterium bovis</name>
    <dbReference type="NCBI Taxonomy" id="140626"/>
    <lineage>
        <taxon>Bacteria</taxon>
        <taxon>Bacillati</taxon>
        <taxon>Bacillota</taxon>
        <taxon>Clostridia</taxon>
        <taxon>Lachnospirales</taxon>
        <taxon>Lachnospiraceae</taxon>
        <taxon>Lachnobacterium</taxon>
    </lineage>
</organism>
<keyword evidence="1" id="KW-1133">Transmembrane helix</keyword>
<dbReference type="EMBL" id="FOGW01000008">
    <property type="protein sequence ID" value="SER69951.1"/>
    <property type="molecule type" value="Genomic_DNA"/>
</dbReference>
<evidence type="ECO:0000256" key="1">
    <source>
        <dbReference type="SAM" id="Phobius"/>
    </source>
</evidence>
<gene>
    <name evidence="2" type="ORF">SAMN02910429_00799</name>
</gene>
<keyword evidence="1" id="KW-0472">Membrane</keyword>
<proteinExistence type="predicted"/>
<feature type="non-terminal residue" evidence="2">
    <location>
        <position position="1"/>
    </location>
</feature>
<accession>A0A1H9RAK3</accession>
<sequence length="80" mass="9156">LEATNTYKFITSPAKLRKDKKSLSKGSGIISNITRDTVNDKNSYINMKNILYIILVLLCIGFVTYVVKIAMHKEQEEEIF</sequence>